<evidence type="ECO:0000256" key="1">
    <source>
        <dbReference type="SAM" id="MobiDB-lite"/>
    </source>
</evidence>
<evidence type="ECO:0000313" key="3">
    <source>
        <dbReference type="Proteomes" id="UP000661918"/>
    </source>
</evidence>
<sequence>MSSPPTPGDKGVRGHELDLHVTFTHPLPEAQALAALLVLDGFRVELYRPHPAPTRPAGEAVPVPAEAPPIPSARLTGPLHDPEAVRAGLSALLGKDARYVEVGLRGFLRSATGQTEWMPWRTNRVLKRAEAGQVAFEPAVRYVLE</sequence>
<keyword evidence="3" id="KW-1185">Reference proteome</keyword>
<name>A0ABQ2GI91_9DEIO</name>
<feature type="region of interest" description="Disordered" evidence="1">
    <location>
        <begin position="53"/>
        <end position="79"/>
    </location>
</feature>
<gene>
    <name evidence="2" type="ORF">GCM10010841_00570</name>
</gene>
<comment type="caution">
    <text evidence="2">The sequence shown here is derived from an EMBL/GenBank/DDBJ whole genome shotgun (WGS) entry which is preliminary data.</text>
</comment>
<accession>A0ABQ2GI91</accession>
<dbReference type="RefSeq" id="WP_188900156.1">
    <property type="nucleotide sequence ID" value="NZ_BMOM01000001.1"/>
</dbReference>
<evidence type="ECO:0000313" key="2">
    <source>
        <dbReference type="EMBL" id="GGL96012.1"/>
    </source>
</evidence>
<dbReference type="EMBL" id="BMOM01000001">
    <property type="protein sequence ID" value="GGL96012.1"/>
    <property type="molecule type" value="Genomic_DNA"/>
</dbReference>
<dbReference type="Proteomes" id="UP000661918">
    <property type="component" value="Unassembled WGS sequence"/>
</dbReference>
<organism evidence="2 3">
    <name type="scientific">Deinococcus aerophilus</name>
    <dbReference type="NCBI Taxonomy" id="522488"/>
    <lineage>
        <taxon>Bacteria</taxon>
        <taxon>Thermotogati</taxon>
        <taxon>Deinococcota</taxon>
        <taxon>Deinococci</taxon>
        <taxon>Deinococcales</taxon>
        <taxon>Deinococcaceae</taxon>
        <taxon>Deinococcus</taxon>
    </lineage>
</organism>
<reference evidence="3" key="1">
    <citation type="journal article" date="2019" name="Int. J. Syst. Evol. Microbiol.">
        <title>The Global Catalogue of Microorganisms (GCM) 10K type strain sequencing project: providing services to taxonomists for standard genome sequencing and annotation.</title>
        <authorList>
            <consortium name="The Broad Institute Genomics Platform"/>
            <consortium name="The Broad Institute Genome Sequencing Center for Infectious Disease"/>
            <person name="Wu L."/>
            <person name="Ma J."/>
        </authorList>
    </citation>
    <scope>NUCLEOTIDE SEQUENCE [LARGE SCALE GENOMIC DNA]</scope>
    <source>
        <strain evidence="3">JCM 15443</strain>
    </source>
</reference>
<proteinExistence type="predicted"/>
<protein>
    <submittedName>
        <fullName evidence="2">Uncharacterized protein</fullName>
    </submittedName>
</protein>